<evidence type="ECO:0000256" key="1">
    <source>
        <dbReference type="SAM" id="MobiDB-lite"/>
    </source>
</evidence>
<feature type="transmembrane region" description="Helical" evidence="2">
    <location>
        <begin position="52"/>
        <end position="74"/>
    </location>
</feature>
<sequence length="193" mass="20613">MLLALSLLAGFVSGFLTAMPGLAPLIVVPIGIVCVFLAGFAMLKLRPKSTGLLAAPLAVLVVTGLTVVGGHSLWLTAFGDQISGCEVISVNRHTSSRSPTSFSNDVNCGSQKVPSHFPPSQDELRKPGDRVDLVIDRTGVVRVLEPSELTWWRNVLVPVGAAVGVAFVLVVLKRRRWKPGKPAAPRNLDKDFL</sequence>
<proteinExistence type="predicted"/>
<feature type="transmembrane region" description="Helical" evidence="2">
    <location>
        <begin position="151"/>
        <end position="172"/>
    </location>
</feature>
<keyword evidence="2" id="KW-0812">Transmembrane</keyword>
<protein>
    <submittedName>
        <fullName evidence="3">Uncharacterized protein</fullName>
    </submittedName>
</protein>
<name>A0A1G9KWM3_9PSEU</name>
<dbReference type="EMBL" id="FNET01000011">
    <property type="protein sequence ID" value="SDL53903.1"/>
    <property type="molecule type" value="Genomic_DNA"/>
</dbReference>
<dbReference type="Proteomes" id="UP000199682">
    <property type="component" value="Unassembled WGS sequence"/>
</dbReference>
<reference evidence="4" key="1">
    <citation type="submission" date="2016-10" db="EMBL/GenBank/DDBJ databases">
        <authorList>
            <person name="Varghese N."/>
            <person name="Submissions S."/>
        </authorList>
    </citation>
    <scope>NUCLEOTIDE SEQUENCE [LARGE SCALE GENOMIC DNA]</scope>
    <source>
        <strain evidence="4">DSM 44796</strain>
    </source>
</reference>
<evidence type="ECO:0000256" key="2">
    <source>
        <dbReference type="SAM" id="Phobius"/>
    </source>
</evidence>
<gene>
    <name evidence="3" type="ORF">SAMN04488074_111256</name>
</gene>
<keyword evidence="2" id="KW-1133">Transmembrane helix</keyword>
<keyword evidence="2" id="KW-0472">Membrane</keyword>
<feature type="compositionally biased region" description="Polar residues" evidence="1">
    <location>
        <begin position="100"/>
        <end position="113"/>
    </location>
</feature>
<dbReference type="AlphaFoldDB" id="A0A1G9KWM3"/>
<feature type="transmembrane region" description="Helical" evidence="2">
    <location>
        <begin position="24"/>
        <end position="45"/>
    </location>
</feature>
<evidence type="ECO:0000313" key="4">
    <source>
        <dbReference type="Proteomes" id="UP000199682"/>
    </source>
</evidence>
<evidence type="ECO:0000313" key="3">
    <source>
        <dbReference type="EMBL" id="SDL53903.1"/>
    </source>
</evidence>
<accession>A0A1G9KWM3</accession>
<organism evidence="3 4">
    <name type="scientific">Lentzea albidocapillata subsp. violacea</name>
    <dbReference type="NCBI Taxonomy" id="128104"/>
    <lineage>
        <taxon>Bacteria</taxon>
        <taxon>Bacillati</taxon>
        <taxon>Actinomycetota</taxon>
        <taxon>Actinomycetes</taxon>
        <taxon>Pseudonocardiales</taxon>
        <taxon>Pseudonocardiaceae</taxon>
        <taxon>Lentzea</taxon>
    </lineage>
</organism>
<feature type="region of interest" description="Disordered" evidence="1">
    <location>
        <begin position="100"/>
        <end position="124"/>
    </location>
</feature>